<keyword evidence="1" id="KW-1133">Transmembrane helix</keyword>
<name>A0A167T0D5_9BACL</name>
<dbReference type="EMBL" id="CP015438">
    <property type="protein sequence ID" value="ANB59251.1"/>
    <property type="molecule type" value="Genomic_DNA"/>
</dbReference>
<dbReference type="RefSeq" id="WP_066325617.1">
    <property type="nucleotide sequence ID" value="NZ_CP015438.1"/>
</dbReference>
<feature type="transmembrane region" description="Helical" evidence="1">
    <location>
        <begin position="35"/>
        <end position="60"/>
    </location>
</feature>
<protein>
    <submittedName>
        <fullName evidence="2">Putative membrane protein</fullName>
    </submittedName>
</protein>
<proteinExistence type="predicted"/>
<reference evidence="2 3" key="1">
    <citation type="journal article" date="2006" name="Syst. Appl. Microbiol.">
        <title>Anoxybacillus amylolyticus sp. nov., a thermophilic amylase producing bacterium isolated from Mount Rittmann (Antarctica).</title>
        <authorList>
            <person name="Poli A."/>
            <person name="Esposito E."/>
            <person name="Lama L."/>
            <person name="Orlando P."/>
            <person name="Nicolaus G."/>
            <person name="de Appolonia F."/>
            <person name="Gambacorta A."/>
            <person name="Nicolaus B."/>
        </authorList>
    </citation>
    <scope>NUCLEOTIDE SEQUENCE [LARGE SCALE GENOMIC DNA]</scope>
    <source>
        <strain evidence="2 3">DSM 15939</strain>
    </source>
</reference>
<dbReference type="Proteomes" id="UP000076865">
    <property type="component" value="Chromosome"/>
</dbReference>
<dbReference type="KEGG" id="aamy:GFC30_2329"/>
<evidence type="ECO:0000313" key="3">
    <source>
        <dbReference type="Proteomes" id="UP000076865"/>
    </source>
</evidence>
<feature type="transmembrane region" description="Helical" evidence="1">
    <location>
        <begin position="151"/>
        <end position="171"/>
    </location>
</feature>
<evidence type="ECO:0000256" key="1">
    <source>
        <dbReference type="SAM" id="Phobius"/>
    </source>
</evidence>
<feature type="transmembrane region" description="Helical" evidence="1">
    <location>
        <begin position="72"/>
        <end position="90"/>
    </location>
</feature>
<evidence type="ECO:0000313" key="2">
    <source>
        <dbReference type="EMBL" id="ANB59251.1"/>
    </source>
</evidence>
<dbReference type="AlphaFoldDB" id="A0A167T0D5"/>
<feature type="transmembrane region" description="Helical" evidence="1">
    <location>
        <begin position="183"/>
        <end position="200"/>
    </location>
</feature>
<keyword evidence="1" id="KW-0812">Transmembrane</keyword>
<dbReference type="PATRIC" id="fig|294699.3.peg.2396"/>
<gene>
    <name evidence="2" type="ORF">GFC30_2329</name>
</gene>
<accession>A0A167T0D5</accession>
<feature type="transmembrane region" description="Helical" evidence="1">
    <location>
        <begin position="121"/>
        <end position="139"/>
    </location>
</feature>
<keyword evidence="1" id="KW-0472">Membrane</keyword>
<organism evidence="2 3">
    <name type="scientific">Anoxybacteroides amylolyticum</name>
    <dbReference type="NCBI Taxonomy" id="294699"/>
    <lineage>
        <taxon>Bacteria</taxon>
        <taxon>Bacillati</taxon>
        <taxon>Bacillota</taxon>
        <taxon>Bacilli</taxon>
        <taxon>Bacillales</taxon>
        <taxon>Anoxybacillaceae</taxon>
        <taxon>Anoxybacteroides</taxon>
    </lineage>
</organism>
<keyword evidence="3" id="KW-1185">Reference proteome</keyword>
<sequence>MKKFSFPFSFFFKIMRYDKGKKGVKRVKAVFSHPLLHLVVKIAGALLTSLSVALFVLIWLTGQGQHKELYKLLGTLAEFSTIAGGGMWLVRHAFIQGKKRNIRSQYDIKEVFLFFRKHHTLFGSLALLLVISHGTYFLLHHGDQIGRVYSGVGAFGSLLLVSMIGYVLQRLSKGKQSRSYKKLHQLAALLFGGALAVHLLM</sequence>